<proteinExistence type="predicted"/>
<gene>
    <name evidence="2" type="ORF">HQ865_20940</name>
</gene>
<evidence type="ECO:0000313" key="2">
    <source>
        <dbReference type="EMBL" id="QKJ32126.1"/>
    </source>
</evidence>
<evidence type="ECO:0008006" key="4">
    <source>
        <dbReference type="Google" id="ProtNLM"/>
    </source>
</evidence>
<name>A0A7D4Q3C3_9SPHI</name>
<sequence>MKNTPLLVLAALAVLFLQNCKKSSSDDATTTTTYKLSATVNGTSWTPDTLSATIVYNAATKTKTFSFNGNYLQRQLSCAVKLTDATATNDFPLSGYNVDATGNPLMTYSYWQKNSDGVYAFVPIATAGNNEGTVTVTSINAQSGLITGTFSFSHRQTNYDSDGNAVSITNTTVTSGTFTNMPYTFVSN</sequence>
<reference evidence="2 3" key="1">
    <citation type="submission" date="2020-05" db="EMBL/GenBank/DDBJ databases">
        <title>Mucilaginibacter mali sp. nov.</title>
        <authorList>
            <person name="Kim H.S."/>
            <person name="Lee K.C."/>
            <person name="Suh M.K."/>
            <person name="Kim J.-S."/>
            <person name="Han K.-I."/>
            <person name="Eom M.K."/>
            <person name="Shin Y.K."/>
            <person name="Lee J.-S."/>
        </authorList>
    </citation>
    <scope>NUCLEOTIDE SEQUENCE [LARGE SCALE GENOMIC DNA]</scope>
    <source>
        <strain evidence="2 3">G2-14</strain>
    </source>
</reference>
<feature type="chain" id="PRO_5028862815" description="YD repeat-containing protein" evidence="1">
    <location>
        <begin position="22"/>
        <end position="188"/>
    </location>
</feature>
<accession>A0A7D4Q3C3</accession>
<evidence type="ECO:0000256" key="1">
    <source>
        <dbReference type="SAM" id="SignalP"/>
    </source>
</evidence>
<dbReference type="AlphaFoldDB" id="A0A7D4Q3C3"/>
<keyword evidence="3" id="KW-1185">Reference proteome</keyword>
<dbReference type="Proteomes" id="UP000505355">
    <property type="component" value="Chromosome"/>
</dbReference>
<organism evidence="2 3">
    <name type="scientific">Mucilaginibacter mali</name>
    <dbReference type="NCBI Taxonomy" id="2740462"/>
    <lineage>
        <taxon>Bacteria</taxon>
        <taxon>Pseudomonadati</taxon>
        <taxon>Bacteroidota</taxon>
        <taxon>Sphingobacteriia</taxon>
        <taxon>Sphingobacteriales</taxon>
        <taxon>Sphingobacteriaceae</taxon>
        <taxon>Mucilaginibacter</taxon>
    </lineage>
</organism>
<dbReference type="EMBL" id="CP054139">
    <property type="protein sequence ID" value="QKJ32126.1"/>
    <property type="molecule type" value="Genomic_DNA"/>
</dbReference>
<feature type="signal peptide" evidence="1">
    <location>
        <begin position="1"/>
        <end position="21"/>
    </location>
</feature>
<dbReference type="KEGG" id="mmab:HQ865_20940"/>
<protein>
    <recommendedName>
        <fullName evidence="4">YD repeat-containing protein</fullName>
    </recommendedName>
</protein>
<evidence type="ECO:0000313" key="3">
    <source>
        <dbReference type="Proteomes" id="UP000505355"/>
    </source>
</evidence>
<dbReference type="RefSeq" id="WP_173416778.1">
    <property type="nucleotide sequence ID" value="NZ_CP054139.1"/>
</dbReference>
<keyword evidence="1" id="KW-0732">Signal</keyword>